<dbReference type="Proteomes" id="UP001597506">
    <property type="component" value="Unassembled WGS sequence"/>
</dbReference>
<dbReference type="Gene3D" id="3.30.70.660">
    <property type="entry name" value="Pseudouridine synthase I, catalytic domain, C-terminal subdomain"/>
    <property type="match status" value="1"/>
</dbReference>
<accession>A0ABW5RQU0</accession>
<dbReference type="PIRSF" id="PIRSF001430">
    <property type="entry name" value="tRNA_psdUrid_synth"/>
    <property type="match status" value="1"/>
</dbReference>
<dbReference type="HAMAP" id="MF_00171">
    <property type="entry name" value="TruA"/>
    <property type="match status" value="1"/>
</dbReference>
<dbReference type="InterPro" id="IPR020095">
    <property type="entry name" value="PsdUridine_synth_TruA_C"/>
</dbReference>
<protein>
    <recommendedName>
        <fullName evidence="4">tRNA pseudouridine synthase A</fullName>
        <ecNumber evidence="4">5.4.99.12</ecNumber>
    </recommendedName>
    <alternativeName>
        <fullName evidence="4">tRNA pseudouridine(38-40) synthase</fullName>
    </alternativeName>
    <alternativeName>
        <fullName evidence="4">tRNA pseudouridylate synthase I</fullName>
    </alternativeName>
    <alternativeName>
        <fullName evidence="4">tRNA-uridine isomerase I</fullName>
    </alternativeName>
</protein>
<organism evidence="7 8">
    <name type="scientific">Bacillus seohaeanensis</name>
    <dbReference type="NCBI Taxonomy" id="284580"/>
    <lineage>
        <taxon>Bacteria</taxon>
        <taxon>Bacillati</taxon>
        <taxon>Bacillota</taxon>
        <taxon>Bacilli</taxon>
        <taxon>Bacillales</taxon>
        <taxon>Bacillaceae</taxon>
        <taxon>Bacillus</taxon>
    </lineage>
</organism>
<dbReference type="NCBIfam" id="TIGR00071">
    <property type="entry name" value="hisT_truA"/>
    <property type="match status" value="1"/>
</dbReference>
<dbReference type="SUPFAM" id="SSF55120">
    <property type="entry name" value="Pseudouridine synthase"/>
    <property type="match status" value="1"/>
</dbReference>
<keyword evidence="3 4" id="KW-0413">Isomerase</keyword>
<proteinExistence type="inferred from homology"/>
<evidence type="ECO:0000313" key="7">
    <source>
        <dbReference type="EMBL" id="MFD2680966.1"/>
    </source>
</evidence>
<comment type="function">
    <text evidence="4">Formation of pseudouridine at positions 38, 39 and 40 in the anticodon stem and loop of transfer RNAs.</text>
</comment>
<dbReference type="InterPro" id="IPR020097">
    <property type="entry name" value="PsdUridine_synth_TruA_a/b_dom"/>
</dbReference>
<name>A0ABW5RQU0_9BACI</name>
<comment type="caution">
    <text evidence="4">Lacks conserved residue(s) required for the propagation of feature annotation.</text>
</comment>
<dbReference type="InterPro" id="IPR001406">
    <property type="entry name" value="PsdUridine_synth_TruA"/>
</dbReference>
<feature type="active site" description="Nucleophile" evidence="4">
    <location>
        <position position="53"/>
    </location>
</feature>
<evidence type="ECO:0000256" key="1">
    <source>
        <dbReference type="ARBA" id="ARBA00009375"/>
    </source>
</evidence>
<keyword evidence="2 4" id="KW-0819">tRNA processing</keyword>
<dbReference type="InterPro" id="IPR020103">
    <property type="entry name" value="PsdUridine_synth_cat_dom_sf"/>
</dbReference>
<evidence type="ECO:0000256" key="3">
    <source>
        <dbReference type="ARBA" id="ARBA00023235"/>
    </source>
</evidence>
<gene>
    <name evidence="4 7" type="primary">truA</name>
    <name evidence="7" type="ORF">ACFSUL_09445</name>
</gene>
<feature type="binding site" evidence="4">
    <location>
        <position position="111"/>
    </location>
    <ligand>
        <name>substrate</name>
    </ligand>
</feature>
<comment type="similarity">
    <text evidence="1 4 5">Belongs to the tRNA pseudouridine synthase TruA family.</text>
</comment>
<keyword evidence="8" id="KW-1185">Reference proteome</keyword>
<evidence type="ECO:0000256" key="4">
    <source>
        <dbReference type="HAMAP-Rule" id="MF_00171"/>
    </source>
</evidence>
<dbReference type="Pfam" id="PF01416">
    <property type="entry name" value="PseudoU_synth_1"/>
    <property type="match status" value="2"/>
</dbReference>
<feature type="domain" description="Pseudouridine synthase I TruA alpha/beta" evidence="6">
    <location>
        <begin position="8"/>
        <end position="105"/>
    </location>
</feature>
<dbReference type="InterPro" id="IPR020094">
    <property type="entry name" value="TruA/RsuA/RluB/E/F_N"/>
</dbReference>
<comment type="subunit">
    <text evidence="4">Homodimer.</text>
</comment>
<feature type="domain" description="Pseudouridine synthase I TruA alpha/beta" evidence="6">
    <location>
        <begin position="144"/>
        <end position="246"/>
    </location>
</feature>
<dbReference type="RefSeq" id="WP_377934822.1">
    <property type="nucleotide sequence ID" value="NZ_JBHUMF010000022.1"/>
</dbReference>
<comment type="caution">
    <text evidence="7">The sequence shown here is derived from an EMBL/GenBank/DDBJ whole genome shotgun (WGS) entry which is preliminary data.</text>
</comment>
<sequence length="248" mass="28415">MQRIKCTVSYDGTAFNGYQVQPGQRTVQGVLEKALTKVHKGKFVKVISSGRTDAGVHAIGQVFHFDTDFSIPEEKWPVVLNSILPDEVVIVSAKYVQDDFHARYSVKQKEYRYKVMLGKRRSPFTRDFSLYYPYQLDLEAIQIAARYFIGEHDFTSFCSTKTDKEDKVRTIHNIKVEQDDLELTFSFTGNGFLYNMVRIIVGTLLEVGSGRKKPEEIPVILNKRDRKAAGKTAAAHGLYLWQVQYEEN</sequence>
<dbReference type="CDD" id="cd02570">
    <property type="entry name" value="PseudoU_synth_EcTruA"/>
    <property type="match status" value="1"/>
</dbReference>
<evidence type="ECO:0000313" key="8">
    <source>
        <dbReference type="Proteomes" id="UP001597506"/>
    </source>
</evidence>
<dbReference type="EC" id="5.4.99.12" evidence="4"/>
<dbReference type="Gene3D" id="3.30.70.580">
    <property type="entry name" value="Pseudouridine synthase I, catalytic domain, N-terminal subdomain"/>
    <property type="match status" value="1"/>
</dbReference>
<dbReference type="EMBL" id="JBHUMF010000022">
    <property type="protein sequence ID" value="MFD2680966.1"/>
    <property type="molecule type" value="Genomic_DNA"/>
</dbReference>
<dbReference type="PANTHER" id="PTHR11142:SF0">
    <property type="entry name" value="TRNA PSEUDOURIDINE SYNTHASE-LIKE 1"/>
    <property type="match status" value="1"/>
</dbReference>
<evidence type="ECO:0000259" key="6">
    <source>
        <dbReference type="Pfam" id="PF01416"/>
    </source>
</evidence>
<comment type="catalytic activity">
    <reaction evidence="4 5">
        <text>uridine(38/39/40) in tRNA = pseudouridine(38/39/40) in tRNA</text>
        <dbReference type="Rhea" id="RHEA:22376"/>
        <dbReference type="Rhea" id="RHEA-COMP:10085"/>
        <dbReference type="Rhea" id="RHEA-COMP:10087"/>
        <dbReference type="ChEBI" id="CHEBI:65314"/>
        <dbReference type="ChEBI" id="CHEBI:65315"/>
        <dbReference type="EC" id="5.4.99.12"/>
    </reaction>
</comment>
<dbReference type="GO" id="GO:0160147">
    <property type="term" value="F:tRNA pseudouridine(38-40) synthase activity"/>
    <property type="evidence" value="ECO:0007669"/>
    <property type="project" value="UniProtKB-EC"/>
</dbReference>
<reference evidence="8" key="1">
    <citation type="journal article" date="2019" name="Int. J. Syst. Evol. Microbiol.">
        <title>The Global Catalogue of Microorganisms (GCM) 10K type strain sequencing project: providing services to taxonomists for standard genome sequencing and annotation.</title>
        <authorList>
            <consortium name="The Broad Institute Genomics Platform"/>
            <consortium name="The Broad Institute Genome Sequencing Center for Infectious Disease"/>
            <person name="Wu L."/>
            <person name="Ma J."/>
        </authorList>
    </citation>
    <scope>NUCLEOTIDE SEQUENCE [LARGE SCALE GENOMIC DNA]</scope>
    <source>
        <strain evidence="8">KCTC 3913</strain>
    </source>
</reference>
<dbReference type="PANTHER" id="PTHR11142">
    <property type="entry name" value="PSEUDOURIDYLATE SYNTHASE"/>
    <property type="match status" value="1"/>
</dbReference>
<evidence type="ECO:0000256" key="5">
    <source>
        <dbReference type="RuleBase" id="RU003792"/>
    </source>
</evidence>
<evidence type="ECO:0000256" key="2">
    <source>
        <dbReference type="ARBA" id="ARBA00022694"/>
    </source>
</evidence>